<sequence>MRKKDVCVGVVDGEKAREYKPTLHPFVSIYRKHGDDLVQEFVYTSDGWVPTWRLPTRENLRKIEDGEDVDAVFTVLIREGSLIKRVIKHRGRTVTKLFIFTRFGLLEQEYEYRMGTCVIGKKSGSYFALKTGLRVEERDHVFWTQE</sequence>
<evidence type="ECO:0000313" key="2">
    <source>
        <dbReference type="Proteomes" id="UP000002613"/>
    </source>
</evidence>
<dbReference type="Proteomes" id="UP000002613">
    <property type="component" value="Chromosome"/>
</dbReference>
<dbReference type="EMBL" id="CP001899">
    <property type="protein sequence ID" value="ADC64689.1"/>
    <property type="molecule type" value="Genomic_DNA"/>
</dbReference>
<protein>
    <submittedName>
        <fullName evidence="1">Uncharacterized protein</fullName>
    </submittedName>
</protein>
<organism evidence="1 2">
    <name type="scientific">Ferroglobus placidus (strain DSM 10642 / AEDII12DO)</name>
    <dbReference type="NCBI Taxonomy" id="589924"/>
    <lineage>
        <taxon>Archaea</taxon>
        <taxon>Methanobacteriati</taxon>
        <taxon>Methanobacteriota</taxon>
        <taxon>Archaeoglobi</taxon>
        <taxon>Archaeoglobales</taxon>
        <taxon>Archaeoglobaceae</taxon>
        <taxon>Ferroglobus</taxon>
    </lineage>
</organism>
<name>D3S356_FERPA</name>
<reference evidence="2" key="1">
    <citation type="submission" date="2010-02" db="EMBL/GenBank/DDBJ databases">
        <title>Complete sequence of Ferroglobus placidus DSM 10642.</title>
        <authorList>
            <consortium name="US DOE Joint Genome Institute"/>
            <person name="Lucas S."/>
            <person name="Copeland A."/>
            <person name="Lapidus A."/>
            <person name="Cheng J.-F."/>
            <person name="Bruce D."/>
            <person name="Goodwin L."/>
            <person name="Pitluck S."/>
            <person name="Saunders E."/>
            <person name="Brettin T."/>
            <person name="Detter J.C."/>
            <person name="Han C."/>
            <person name="Tapia R."/>
            <person name="Larimer F."/>
            <person name="Land M."/>
            <person name="Hauser L."/>
            <person name="Kyrpides N."/>
            <person name="Ivanova N."/>
            <person name="Holmes D."/>
            <person name="Lovley D."/>
            <person name="Kyrpides N."/>
            <person name="Anderson I.J."/>
            <person name="Woyke T."/>
        </authorList>
    </citation>
    <scope>NUCLEOTIDE SEQUENCE [LARGE SCALE GENOMIC DNA]</scope>
    <source>
        <strain evidence="2">DSM 10642 / AEDII12DO</strain>
    </source>
</reference>
<dbReference type="AlphaFoldDB" id="D3S356"/>
<dbReference type="HOGENOM" id="CLU_1773085_0_0_2"/>
<keyword evidence="2" id="KW-1185">Reference proteome</keyword>
<dbReference type="STRING" id="589924.Ferp_0515"/>
<evidence type="ECO:0000313" key="1">
    <source>
        <dbReference type="EMBL" id="ADC64689.1"/>
    </source>
</evidence>
<gene>
    <name evidence="1" type="ordered locus">Ferp_0515</name>
</gene>
<proteinExistence type="predicted"/>
<accession>D3S356</accession>
<reference evidence="1 2" key="2">
    <citation type="journal article" date="2011" name="Stand. Genomic Sci.">
        <title>Complete genome sequence of Ferroglobus placidus AEDII12DO.</title>
        <authorList>
            <person name="Anderson I."/>
            <person name="Risso C."/>
            <person name="Holmes D."/>
            <person name="Lucas S."/>
            <person name="Copeland A."/>
            <person name="Lapidus A."/>
            <person name="Cheng J.F."/>
            <person name="Bruce D."/>
            <person name="Goodwin L."/>
            <person name="Pitluck S."/>
            <person name="Saunders E."/>
            <person name="Brettin T."/>
            <person name="Detter J.C."/>
            <person name="Han C."/>
            <person name="Tapia R."/>
            <person name="Larimer F."/>
            <person name="Land M."/>
            <person name="Hauser L."/>
            <person name="Woyke T."/>
            <person name="Lovley D."/>
            <person name="Kyrpides N."/>
            <person name="Ivanova N."/>
        </authorList>
    </citation>
    <scope>NUCLEOTIDE SEQUENCE [LARGE SCALE GENOMIC DNA]</scope>
    <source>
        <strain evidence="2">DSM 10642 / AEDII12DO</strain>
    </source>
</reference>
<dbReference type="PaxDb" id="589924-Ferp_0515"/>
<dbReference type="KEGG" id="fpl:Ferp_0515"/>